<dbReference type="InterPro" id="IPR029033">
    <property type="entry name" value="His_PPase_superfam"/>
</dbReference>
<dbReference type="InterPro" id="IPR013078">
    <property type="entry name" value="His_Pase_superF_clade-1"/>
</dbReference>
<accession>A0A6J7IA25</accession>
<dbReference type="GO" id="GO:0016791">
    <property type="term" value="F:phosphatase activity"/>
    <property type="evidence" value="ECO:0007669"/>
    <property type="project" value="TreeGrafter"/>
</dbReference>
<dbReference type="PANTHER" id="PTHR48100">
    <property type="entry name" value="BROAD-SPECIFICITY PHOSPHATASE YOR283W-RELATED"/>
    <property type="match status" value="1"/>
</dbReference>
<dbReference type="PANTHER" id="PTHR48100:SF2">
    <property type="entry name" value="CONSERVED PROTEIN"/>
    <property type="match status" value="1"/>
</dbReference>
<reference evidence="1" key="1">
    <citation type="submission" date="2020-05" db="EMBL/GenBank/DDBJ databases">
        <authorList>
            <person name="Chiriac C."/>
            <person name="Salcher M."/>
            <person name="Ghai R."/>
            <person name="Kavagutti S V."/>
        </authorList>
    </citation>
    <scope>NUCLEOTIDE SEQUENCE</scope>
</reference>
<dbReference type="InterPro" id="IPR050275">
    <property type="entry name" value="PGM_Phosphatase"/>
</dbReference>
<protein>
    <submittedName>
        <fullName evidence="1">Unannotated protein</fullName>
    </submittedName>
</protein>
<organism evidence="1">
    <name type="scientific">freshwater metagenome</name>
    <dbReference type="NCBI Taxonomy" id="449393"/>
    <lineage>
        <taxon>unclassified sequences</taxon>
        <taxon>metagenomes</taxon>
        <taxon>ecological metagenomes</taxon>
    </lineage>
</organism>
<gene>
    <name evidence="1" type="ORF">UFOPK3564_02187</name>
</gene>
<dbReference type="Gene3D" id="3.40.50.1240">
    <property type="entry name" value="Phosphoglycerate mutase-like"/>
    <property type="match status" value="1"/>
</dbReference>
<dbReference type="Pfam" id="PF00300">
    <property type="entry name" value="His_Phos_1"/>
    <property type="match status" value="1"/>
</dbReference>
<sequence>MTARLHLLRHGTTAAVRAASFPLDEGLDDRGRAEAHALRAHLPSNAVVLRSPARRCAETAVALGHPDAAEDDGLREAGFGDWAGRSLADLHAADPEPVVAWMTDPAFAPPGGESLEALTARVGAWLSAHAEDEQPLVAVTHGGVVRAAIAVALGAPAGAAWRIDVTPGSVTELHAHDGRWRMVRANWTPSRDEVRAARGALAAERDGGNEAAR</sequence>
<dbReference type="CDD" id="cd07067">
    <property type="entry name" value="HP_PGM_like"/>
    <property type="match status" value="1"/>
</dbReference>
<dbReference type="SUPFAM" id="SSF53254">
    <property type="entry name" value="Phosphoglycerate mutase-like"/>
    <property type="match status" value="1"/>
</dbReference>
<dbReference type="AlphaFoldDB" id="A0A6J7IA25"/>
<name>A0A6J7IA25_9ZZZZ</name>
<evidence type="ECO:0000313" key="1">
    <source>
        <dbReference type="EMBL" id="CAB4927629.1"/>
    </source>
</evidence>
<dbReference type="SMART" id="SM00855">
    <property type="entry name" value="PGAM"/>
    <property type="match status" value="1"/>
</dbReference>
<dbReference type="GO" id="GO:0005737">
    <property type="term" value="C:cytoplasm"/>
    <property type="evidence" value="ECO:0007669"/>
    <property type="project" value="TreeGrafter"/>
</dbReference>
<proteinExistence type="predicted"/>
<dbReference type="EMBL" id="CAFBMK010000142">
    <property type="protein sequence ID" value="CAB4927629.1"/>
    <property type="molecule type" value="Genomic_DNA"/>
</dbReference>